<protein>
    <submittedName>
        <fullName evidence="3">DUF4385 domain-containing protein</fullName>
    </submittedName>
</protein>
<reference evidence="3" key="3">
    <citation type="submission" date="2021-06" db="EMBL/GenBank/DDBJ databases">
        <authorList>
            <person name="Diorio-Toth L."/>
        </authorList>
    </citation>
    <scope>NUCLEOTIDE SEQUENCE</scope>
    <source>
        <strain evidence="3">AL_065</strain>
    </source>
</reference>
<reference evidence="3" key="2">
    <citation type="journal article" date="2019" name="Nat. Commun.">
        <title>Spatiotemporal dynamics of multidrug resistant bacteria on intensive care unit surfaces.</title>
        <authorList>
            <person name="D'Souza A.W."/>
            <person name="Potter R.F."/>
            <person name="Wallace M."/>
            <person name="Shupe A."/>
            <person name="Patel S."/>
            <person name="Sun X."/>
            <person name="Gul D."/>
            <person name="Kwon J.H."/>
            <person name="Andleeb S."/>
            <person name="Burnham C.D."/>
            <person name="Dantas G."/>
        </authorList>
    </citation>
    <scope>NUCLEOTIDE SEQUENCE</scope>
    <source>
        <strain evidence="3">AL_065</strain>
    </source>
</reference>
<dbReference type="AlphaFoldDB" id="A0A2K8UK45"/>
<accession>A0A2K8UK45</accession>
<evidence type="ECO:0000256" key="1">
    <source>
        <dbReference type="SAM" id="MobiDB-lite"/>
    </source>
</evidence>
<gene>
    <name evidence="3" type="ORF">EVX74_010750</name>
    <name evidence="2" type="ORF">Q8G51_04045</name>
</gene>
<organism evidence="3 4">
    <name type="scientific">Acinetobacter lwoffii</name>
    <dbReference type="NCBI Taxonomy" id="28090"/>
    <lineage>
        <taxon>Bacteria</taxon>
        <taxon>Pseudomonadati</taxon>
        <taxon>Pseudomonadota</taxon>
        <taxon>Gammaproteobacteria</taxon>
        <taxon>Moraxellales</taxon>
        <taxon>Moraxellaceae</taxon>
        <taxon>Acinetobacter</taxon>
    </lineage>
</organism>
<name>A0A2K8UK45_ACILW</name>
<dbReference type="Proteomes" id="UP001242129">
    <property type="component" value="Unassembled WGS sequence"/>
</dbReference>
<evidence type="ECO:0000313" key="2">
    <source>
        <dbReference type="EMBL" id="MDP1447018.1"/>
    </source>
</evidence>
<sequence>MKSSAKVTPPKRPSRVVSNSFDYFLDFAKINFRKRPQLYRIGRGEQGVLLVEPYKSEILPHWRFADEAKAQASSEKIYQLFLDYLKQEDFIGADMARKFLQMGFTRARRYANHKGGKKYDGPVPEDKKGLSGAHGRSELPRNHEDPVKAAAAKIFKQKWDEAKNHPEYLQQKQKFQEFIEQQSATG</sequence>
<reference evidence="3" key="1">
    <citation type="submission" date="2018-10" db="EMBL/GenBank/DDBJ databases">
        <authorList>
            <person name="D'Souza A.W."/>
            <person name="Potter R.F."/>
            <person name="Wallace M."/>
            <person name="Shupe A."/>
            <person name="Patel S."/>
            <person name="Sun S."/>
            <person name="Gul D."/>
            <person name="Kwon J.H."/>
            <person name="Andleeb S."/>
            <person name="Burnham C.-A.D."/>
            <person name="Dantas G."/>
        </authorList>
    </citation>
    <scope>NUCLEOTIDE SEQUENCE</scope>
    <source>
        <strain evidence="3">AL_065</strain>
    </source>
</reference>
<feature type="compositionally biased region" description="Basic and acidic residues" evidence="1">
    <location>
        <begin position="117"/>
        <end position="147"/>
    </location>
</feature>
<dbReference type="EMBL" id="CP078045">
    <property type="protein sequence ID" value="QXR06583.1"/>
    <property type="molecule type" value="Genomic_DNA"/>
</dbReference>
<reference evidence="2" key="4">
    <citation type="submission" date="2023-07" db="EMBL/GenBank/DDBJ databases">
        <title>Dynamics of blaOXA-23 gene transmission in Acinetobacter spp. from contaminated veterinary surfaces.</title>
        <authorList>
            <person name="Moreira Da Silva J."/>
            <person name="Menezes J."/>
            <person name="Fernandes L."/>
            <person name="Marques C."/>
            <person name="Amaral A."/>
            <person name="Timofte D."/>
            <person name="Pomba C."/>
        </authorList>
    </citation>
    <scope>NUCLEOTIDE SEQUENCE</scope>
    <source>
        <strain evidence="2">CMVB11Z4A1</strain>
    </source>
</reference>
<dbReference type="Proteomes" id="UP000293391">
    <property type="component" value="Chromosome"/>
</dbReference>
<dbReference type="EMBL" id="JAUUUS010000020">
    <property type="protein sequence ID" value="MDP1447018.1"/>
    <property type="molecule type" value="Genomic_DNA"/>
</dbReference>
<dbReference type="Pfam" id="PF14328">
    <property type="entry name" value="DUF4385"/>
    <property type="match status" value="1"/>
</dbReference>
<feature type="region of interest" description="Disordered" evidence="1">
    <location>
        <begin position="113"/>
        <end position="147"/>
    </location>
</feature>
<dbReference type="RefSeq" id="WP_004279582.1">
    <property type="nucleotide sequence ID" value="NZ_CAYTBE010000006.1"/>
</dbReference>
<evidence type="ECO:0000313" key="4">
    <source>
        <dbReference type="Proteomes" id="UP000293391"/>
    </source>
</evidence>
<evidence type="ECO:0000313" key="3">
    <source>
        <dbReference type="EMBL" id="QXR06583.1"/>
    </source>
</evidence>
<dbReference type="InterPro" id="IPR025494">
    <property type="entry name" value="DUF4385"/>
</dbReference>
<proteinExistence type="predicted"/>